<dbReference type="PANTHER" id="PTHR46430">
    <property type="entry name" value="PROTEIN SKT5-RELATED"/>
    <property type="match status" value="1"/>
</dbReference>
<dbReference type="InterPro" id="IPR051726">
    <property type="entry name" value="Chitin_Synth_Reg"/>
</dbReference>
<dbReference type="Proteomes" id="UP000501237">
    <property type="component" value="Chromosome"/>
</dbReference>
<organism evidence="2 3">
    <name type="scientific">Metapseudomonas otitidis</name>
    <dbReference type="NCBI Taxonomy" id="319939"/>
    <lineage>
        <taxon>Bacteria</taxon>
        <taxon>Pseudomonadati</taxon>
        <taxon>Pseudomonadota</taxon>
        <taxon>Gammaproteobacteria</taxon>
        <taxon>Pseudomonadales</taxon>
        <taxon>Pseudomonadaceae</taxon>
        <taxon>Metapseudomonas</taxon>
    </lineage>
</organism>
<sequence>MKKETFIPLALCALLTGCFETPIEKTDKAISLYRPDTTAAQQLQEAHELLESAAEDKEPRAQYMLAKMYERGDGVAQDYNKAFALYTQSSLNGNGDASYMLSRYVEDAQFGQKVDVQQAKNFLEKGASQGSYTAKLLLGLALLNGNPPFRQDVDQGERLLLEVAEKDPVEGHRLHANLGLANLYANPTLGKLAPEKVVTAYEYLAQHGPYGYPPILMGLFDGHIPALADEARRRAVFEQYADSNARVKLLYLAGAIGDGEGALISEADYRALLAETSAKGDRLASELGCRLFAPPLKRKMGRGDPAQAEQVLAWCDADARTGSAFGQSNATALNLLKRDFKQTFIWASVALADGNQDGKTALVLLAGAGYSPSEAEMNDLVQQAKTLRSDIKTAQANYRDKSLDLPLVERPWY</sequence>
<protein>
    <recommendedName>
        <fullName evidence="4">TPR repeat</fullName>
    </recommendedName>
</protein>
<evidence type="ECO:0000313" key="3">
    <source>
        <dbReference type="Proteomes" id="UP000501237"/>
    </source>
</evidence>
<dbReference type="InterPro" id="IPR006597">
    <property type="entry name" value="Sel1-like"/>
</dbReference>
<dbReference type="GeneID" id="57395525"/>
<dbReference type="SMART" id="SM00671">
    <property type="entry name" value="SEL1"/>
    <property type="match status" value="3"/>
</dbReference>
<proteinExistence type="predicted"/>
<dbReference type="PROSITE" id="PS51257">
    <property type="entry name" value="PROKAR_LIPOPROTEIN"/>
    <property type="match status" value="1"/>
</dbReference>
<dbReference type="KEGG" id="poj:PtoMrB4_03150"/>
<gene>
    <name evidence="2" type="ORF">PtoMrB4_03150</name>
</gene>
<dbReference type="SUPFAM" id="SSF81901">
    <property type="entry name" value="HCP-like"/>
    <property type="match status" value="1"/>
</dbReference>
<reference evidence="2 3" key="1">
    <citation type="journal article" date="2020" name="Microbiol. Resour. Announc.">
        <title>Complete genome sequence of Pseudomonas otitidis strain MrB4, isolated from Lake Biwa in Japan.</title>
        <authorList>
            <person name="Miyazaki K."/>
            <person name="Hase E."/>
            <person name="Maruya T."/>
        </authorList>
    </citation>
    <scope>NUCLEOTIDE SEQUENCE [LARGE SCALE GENOMIC DNA]</scope>
    <source>
        <strain evidence="2 3">MrB4</strain>
    </source>
</reference>
<dbReference type="AlphaFoldDB" id="A0A679GD94"/>
<evidence type="ECO:0008006" key="4">
    <source>
        <dbReference type="Google" id="ProtNLM"/>
    </source>
</evidence>
<dbReference type="PANTHER" id="PTHR46430:SF2">
    <property type="entry name" value="CHITIN SYNTHASE REGULATORY FACTOR 4"/>
    <property type="match status" value="1"/>
</dbReference>
<evidence type="ECO:0000313" key="2">
    <source>
        <dbReference type="EMBL" id="BCA26338.1"/>
    </source>
</evidence>
<dbReference type="Pfam" id="PF08238">
    <property type="entry name" value="Sel1"/>
    <property type="match status" value="2"/>
</dbReference>
<keyword evidence="1" id="KW-0677">Repeat</keyword>
<name>A0A679GD94_9GAMM</name>
<evidence type="ECO:0000256" key="1">
    <source>
        <dbReference type="ARBA" id="ARBA00022737"/>
    </source>
</evidence>
<accession>A0A679GD94</accession>
<dbReference type="EMBL" id="AP022642">
    <property type="protein sequence ID" value="BCA26338.1"/>
    <property type="molecule type" value="Genomic_DNA"/>
</dbReference>
<dbReference type="RefSeq" id="WP_172432334.1">
    <property type="nucleotide sequence ID" value="NZ_AP022642.1"/>
</dbReference>
<dbReference type="Gene3D" id="1.25.40.10">
    <property type="entry name" value="Tetratricopeptide repeat domain"/>
    <property type="match status" value="1"/>
</dbReference>
<dbReference type="InterPro" id="IPR011990">
    <property type="entry name" value="TPR-like_helical_dom_sf"/>
</dbReference>